<dbReference type="Proteomes" id="UP000321595">
    <property type="component" value="Chromosome"/>
</dbReference>
<dbReference type="Gene3D" id="3.40.50.410">
    <property type="entry name" value="von Willebrand factor, type A domain"/>
    <property type="match status" value="1"/>
</dbReference>
<dbReference type="EMBL" id="CP042467">
    <property type="protein sequence ID" value="QED25694.1"/>
    <property type="molecule type" value="Genomic_DNA"/>
</dbReference>
<dbReference type="InterPro" id="IPR002881">
    <property type="entry name" value="DUF58"/>
</dbReference>
<dbReference type="CDD" id="cd00198">
    <property type="entry name" value="vWFA"/>
    <property type="match status" value="1"/>
</dbReference>
<organism evidence="2 3">
    <name type="scientific">Microvenator marinus</name>
    <dbReference type="NCBI Taxonomy" id="2600177"/>
    <lineage>
        <taxon>Bacteria</taxon>
        <taxon>Deltaproteobacteria</taxon>
        <taxon>Bradymonadales</taxon>
        <taxon>Microvenatoraceae</taxon>
        <taxon>Microvenator</taxon>
    </lineage>
</organism>
<dbReference type="SUPFAM" id="SSF53300">
    <property type="entry name" value="vWA-like"/>
    <property type="match status" value="1"/>
</dbReference>
<evidence type="ECO:0000313" key="2">
    <source>
        <dbReference type="EMBL" id="QED25694.1"/>
    </source>
</evidence>
<dbReference type="PANTHER" id="PTHR33608:SF6">
    <property type="entry name" value="BLL2464 PROTEIN"/>
    <property type="match status" value="1"/>
</dbReference>
<proteinExistence type="predicted"/>
<dbReference type="KEGG" id="bbae:FRD01_00120"/>
<reference evidence="2 3" key="1">
    <citation type="submission" date="2019-08" db="EMBL/GenBank/DDBJ databases">
        <authorList>
            <person name="Liang Q."/>
        </authorList>
    </citation>
    <scope>NUCLEOTIDE SEQUENCE [LARGE SCALE GENOMIC DNA]</scope>
    <source>
        <strain evidence="2 3">V1718</strain>
    </source>
</reference>
<evidence type="ECO:0000313" key="3">
    <source>
        <dbReference type="Proteomes" id="UP000321595"/>
    </source>
</evidence>
<dbReference type="InterPro" id="IPR002035">
    <property type="entry name" value="VWF_A"/>
</dbReference>
<dbReference type="PANTHER" id="PTHR33608">
    <property type="entry name" value="BLL2464 PROTEIN"/>
    <property type="match status" value="1"/>
</dbReference>
<dbReference type="SMART" id="SM00327">
    <property type="entry name" value="VWA"/>
    <property type="match status" value="1"/>
</dbReference>
<name>A0A5B8XJL4_9DELT</name>
<gene>
    <name evidence="2" type="ORF">FRD01_00120</name>
</gene>
<dbReference type="OrthoDB" id="9776116at2"/>
<evidence type="ECO:0000259" key="1">
    <source>
        <dbReference type="SMART" id="SM00327"/>
    </source>
</evidence>
<keyword evidence="3" id="KW-1185">Reference proteome</keyword>
<dbReference type="RefSeq" id="WP_146956499.1">
    <property type="nucleotide sequence ID" value="NZ_CP042467.1"/>
</dbReference>
<feature type="domain" description="VWFA" evidence="1">
    <location>
        <begin position="76"/>
        <end position="237"/>
    </location>
</feature>
<accession>A0A5B8XJL4</accession>
<protein>
    <submittedName>
        <fullName evidence="2">DUF58 domain-containing protein</fullName>
    </submittedName>
</protein>
<dbReference type="AlphaFoldDB" id="A0A5B8XJL4"/>
<sequence length="292" mass="33206">MLPPDLIEAVKRLEIATKRAVNDQLAGEYHSVFKGRGMDFSEVREYQPGDDIRVIDWNVSARMNGMFVKQFVEERELTVFLLVDASGSQAFGSREKLKLATAAEIAALLAFTAVKNNDRVGLATYTDQIETFIPPKKGRKHVLRVITEILNTSPQGHLTHTQSALEFLLKVHRKKAVVFLVSDFLDSGFEKTLNLVNQKHEVIPVVISDPMEESLPDLGLVPFEDPESGEIVLVDTSNVRVREIYDRAVLDRNFARDQMFRKLRIDPIRITTGSNYVEPLVAYFRRRSKRVH</sequence>
<dbReference type="Pfam" id="PF01882">
    <property type="entry name" value="DUF58"/>
    <property type="match status" value="1"/>
</dbReference>
<dbReference type="InterPro" id="IPR036465">
    <property type="entry name" value="vWFA_dom_sf"/>
</dbReference>